<feature type="transmembrane region" description="Helical" evidence="1">
    <location>
        <begin position="63"/>
        <end position="80"/>
    </location>
</feature>
<dbReference type="KEGG" id="bqy:MUS_4116"/>
<dbReference type="HOGENOM" id="CLU_1792523_0_0_9"/>
<evidence type="ECO:0000313" key="3">
    <source>
        <dbReference type="Proteomes" id="UP000002878"/>
    </source>
</evidence>
<gene>
    <name evidence="2" type="ORF">MUS_4116</name>
</gene>
<feature type="transmembrane region" description="Helical" evidence="1">
    <location>
        <begin position="101"/>
        <end position="124"/>
    </location>
</feature>
<dbReference type="AlphaFoldDB" id="I2CBD4"/>
<proteinExistence type="predicted"/>
<name>I2CBD4_BACAY</name>
<evidence type="ECO:0000313" key="2">
    <source>
        <dbReference type="EMBL" id="AFJ63958.1"/>
    </source>
</evidence>
<organism evidence="2 3">
    <name type="scientific">Bacillus amyloliquefaciens (strain Y2)</name>
    <name type="common">Bacillus amyloliquefaciens subsp. plantarum (strain B9601-Y2)</name>
    <dbReference type="NCBI Taxonomy" id="1155777"/>
    <lineage>
        <taxon>Bacteria</taxon>
        <taxon>Bacillati</taxon>
        <taxon>Bacillota</taxon>
        <taxon>Bacilli</taxon>
        <taxon>Bacillales</taxon>
        <taxon>Bacillaceae</taxon>
        <taxon>Bacillus</taxon>
        <taxon>Bacillus amyloliquefaciens group</taxon>
    </lineage>
</organism>
<keyword evidence="1" id="KW-1133">Transmembrane helix</keyword>
<dbReference type="Proteomes" id="UP000002878">
    <property type="component" value="Chromosome"/>
</dbReference>
<keyword evidence="1" id="KW-0472">Membrane</keyword>
<keyword evidence="1" id="KW-0812">Transmembrane</keyword>
<protein>
    <submittedName>
        <fullName evidence="2">Uncharacterized protein</fullName>
    </submittedName>
</protein>
<dbReference type="EMBL" id="CP003332">
    <property type="protein sequence ID" value="AFJ63958.1"/>
    <property type="molecule type" value="Genomic_DNA"/>
</dbReference>
<sequence>MVRLSLYEISQQILLRISPLNYNFSEIRNSNSFQYNLLFNLLGILKKLEEKMNLLLKSQNSKAIFTLVASGIIVLALFSMKHNHLSMDVIDILNRAGIIAPSWLVSAITATGSVLAIITVLGSLGAGLPLAVLEQLAGASTAAA</sequence>
<reference evidence="2 3" key="1">
    <citation type="journal article" date="2012" name="J. Biotechnol.">
        <title>Genome sequence of the plant growth promoting strain Bacillus amyloliquefaciens subsp. plantarum B9601-Y2 and expression of mersacidin and other secondary metabolites.</title>
        <authorList>
            <person name="He P."/>
            <person name="Hao K."/>
            <person name="Blom J."/>
            <person name="Ruckert C."/>
            <person name="Vater J."/>
            <person name="Mao Z."/>
            <person name="Wu Y."/>
            <person name="Hou M."/>
            <person name="He P."/>
            <person name="He Y."/>
            <person name="Borriss R."/>
        </authorList>
    </citation>
    <scope>NUCLEOTIDE SEQUENCE [LARGE SCALE GENOMIC DNA]</scope>
    <source>
        <strain evidence="2">Y2</strain>
    </source>
</reference>
<accession>I2CBD4</accession>
<evidence type="ECO:0000256" key="1">
    <source>
        <dbReference type="SAM" id="Phobius"/>
    </source>
</evidence>